<dbReference type="PANTHER" id="PTHR24096:SF149">
    <property type="entry name" value="AMP-BINDING DOMAIN-CONTAINING PROTEIN-RELATED"/>
    <property type="match status" value="1"/>
</dbReference>
<comment type="similarity">
    <text evidence="1">Belongs to the ATP-dependent AMP-binding enzyme family.</text>
</comment>
<evidence type="ECO:0000259" key="3">
    <source>
        <dbReference type="Pfam" id="PF00501"/>
    </source>
</evidence>
<dbReference type="EMBL" id="KZ110601">
    <property type="protein sequence ID" value="OSX59801.1"/>
    <property type="molecule type" value="Genomic_DNA"/>
</dbReference>
<dbReference type="Gene3D" id="3.30.300.30">
    <property type="match status" value="1"/>
</dbReference>
<reference evidence="5 6" key="1">
    <citation type="submission" date="2017-04" db="EMBL/GenBank/DDBJ databases">
        <title>Genome Sequence of the Model Brown-Rot Fungus Postia placenta SB12.</title>
        <authorList>
            <consortium name="DOE Joint Genome Institute"/>
            <person name="Gaskell J."/>
            <person name="Kersten P."/>
            <person name="Larrondo L.F."/>
            <person name="Canessa P."/>
            <person name="Martinez D."/>
            <person name="Hibbett D."/>
            <person name="Schmoll M."/>
            <person name="Kubicek C.P."/>
            <person name="Martinez A.T."/>
            <person name="Yadav J."/>
            <person name="Master E."/>
            <person name="Magnuson J.K."/>
            <person name="James T."/>
            <person name="Yaver D."/>
            <person name="Berka R."/>
            <person name="Labutti K."/>
            <person name="Lipzen A."/>
            <person name="Aerts A."/>
            <person name="Barry K."/>
            <person name="Henrissat B."/>
            <person name="Blanchette R."/>
            <person name="Grigoriev I."/>
            <person name="Cullen D."/>
        </authorList>
    </citation>
    <scope>NUCLEOTIDE SEQUENCE [LARGE SCALE GENOMIC DNA]</scope>
    <source>
        <strain evidence="5 6">MAD-698-R-SB12</strain>
    </source>
</reference>
<dbReference type="STRING" id="670580.A0A1X6MTT7"/>
<evidence type="ECO:0000313" key="6">
    <source>
        <dbReference type="Proteomes" id="UP000194127"/>
    </source>
</evidence>
<keyword evidence="2" id="KW-0436">Ligase</keyword>
<protein>
    <recommendedName>
        <fullName evidence="7">AMP-dependent synthetase/ligase domain-containing protein</fullName>
    </recommendedName>
</protein>
<dbReference type="RefSeq" id="XP_024336595.1">
    <property type="nucleotide sequence ID" value="XM_024486284.1"/>
</dbReference>
<name>A0A1X6MTT7_9APHY</name>
<dbReference type="InterPro" id="IPR020845">
    <property type="entry name" value="AMP-binding_CS"/>
</dbReference>
<dbReference type="PANTHER" id="PTHR24096">
    <property type="entry name" value="LONG-CHAIN-FATTY-ACID--COA LIGASE"/>
    <property type="match status" value="1"/>
</dbReference>
<evidence type="ECO:0000259" key="4">
    <source>
        <dbReference type="Pfam" id="PF13193"/>
    </source>
</evidence>
<dbReference type="GeneID" id="36331233"/>
<proteinExistence type="inferred from homology"/>
<dbReference type="OrthoDB" id="1898221at2759"/>
<dbReference type="GO" id="GO:0016405">
    <property type="term" value="F:CoA-ligase activity"/>
    <property type="evidence" value="ECO:0007669"/>
    <property type="project" value="TreeGrafter"/>
</dbReference>
<dbReference type="InterPro" id="IPR042099">
    <property type="entry name" value="ANL_N_sf"/>
</dbReference>
<feature type="domain" description="AMP-dependent synthetase/ligase" evidence="3">
    <location>
        <begin position="78"/>
        <end position="411"/>
    </location>
</feature>
<evidence type="ECO:0000256" key="2">
    <source>
        <dbReference type="ARBA" id="ARBA00022598"/>
    </source>
</evidence>
<evidence type="ECO:0008006" key="7">
    <source>
        <dbReference type="Google" id="ProtNLM"/>
    </source>
</evidence>
<dbReference type="Pfam" id="PF00501">
    <property type="entry name" value="AMP-binding"/>
    <property type="match status" value="1"/>
</dbReference>
<organism evidence="5 6">
    <name type="scientific">Postia placenta MAD-698-R-SB12</name>
    <dbReference type="NCBI Taxonomy" id="670580"/>
    <lineage>
        <taxon>Eukaryota</taxon>
        <taxon>Fungi</taxon>
        <taxon>Dikarya</taxon>
        <taxon>Basidiomycota</taxon>
        <taxon>Agaricomycotina</taxon>
        <taxon>Agaricomycetes</taxon>
        <taxon>Polyporales</taxon>
        <taxon>Adustoporiaceae</taxon>
        <taxon>Rhodonia</taxon>
    </lineage>
</organism>
<dbReference type="PROSITE" id="PS00455">
    <property type="entry name" value="AMP_BINDING"/>
    <property type="match status" value="1"/>
</dbReference>
<evidence type="ECO:0000256" key="1">
    <source>
        <dbReference type="ARBA" id="ARBA00006432"/>
    </source>
</evidence>
<dbReference type="InterPro" id="IPR045851">
    <property type="entry name" value="AMP-bd_C_sf"/>
</dbReference>
<gene>
    <name evidence="5" type="ORF">POSPLADRAFT_1149247</name>
</gene>
<keyword evidence="6" id="KW-1185">Reference proteome</keyword>
<feature type="domain" description="AMP-binding enzyme C-terminal" evidence="4">
    <location>
        <begin position="459"/>
        <end position="544"/>
    </location>
</feature>
<dbReference type="Pfam" id="PF13193">
    <property type="entry name" value="AMP-binding_C"/>
    <property type="match status" value="1"/>
</dbReference>
<dbReference type="Proteomes" id="UP000194127">
    <property type="component" value="Unassembled WGS sequence"/>
</dbReference>
<evidence type="ECO:0000313" key="5">
    <source>
        <dbReference type="EMBL" id="OSX59801.1"/>
    </source>
</evidence>
<sequence length="566" mass="62193">MVFFKSDFPEVPPLPDINVHDFMFTLPGRTPEKDYVLHVDGISGKKVFRSEFLERVRDGATALSAPESSGGFGINAPDGEIVGILSHNALDYVTLVHSLLYIATPFALLSAHSTAFELTHGLRTADVTRLFVQPRLLQTALQAAKEVGLPEDRIYILGGSSSGRKNFSEAIGDVSARRIPRTPVRPAKRDTLAYLVFSSGTTGLPKAVMISHGNINFTLAQTATVATVDPRPETTPVALAFLPMYHTYGLHMFCFRGFLAPLTTVIVPKWDIDLILKVIREYRINILYLIPSAVHQLVQNKNLRQEIFSSVTTIVSGAAHLPPELVDKFRHTLGQPVEYSEGFGMSELTISATRVPTVSLFDGRIPHVPGSVGILLPGMEGRIVRDDGSDAPVGESGELWLRGGNVTLGYWKNEAATRATFVEDGWLKTGDHFRVDELGRLFALQDTLKVSGAQVSPTEIESVLTAHPHKLVVDACVGGVSGGRTADERVPRAWVVLSDEGRKRGTAQVLQELEAWARKNLSSYKWLRGGIEAIHEIPKSPTGKVLRRKLQDQYEEQRLKSITARL</sequence>
<dbReference type="Gene3D" id="3.40.50.12780">
    <property type="entry name" value="N-terminal domain of ligase-like"/>
    <property type="match status" value="1"/>
</dbReference>
<accession>A0A1X6MTT7</accession>
<dbReference type="AlphaFoldDB" id="A0A1X6MTT7"/>
<dbReference type="InterPro" id="IPR025110">
    <property type="entry name" value="AMP-bd_C"/>
</dbReference>
<dbReference type="SUPFAM" id="SSF56801">
    <property type="entry name" value="Acetyl-CoA synthetase-like"/>
    <property type="match status" value="1"/>
</dbReference>
<dbReference type="InterPro" id="IPR000873">
    <property type="entry name" value="AMP-dep_synth/lig_dom"/>
</dbReference>